<evidence type="ECO:0000313" key="2">
    <source>
        <dbReference type="Proteomes" id="UP000053091"/>
    </source>
</evidence>
<dbReference type="OrthoDB" id="1119698at2"/>
<dbReference type="Proteomes" id="UP000053091">
    <property type="component" value="Unassembled WGS sequence"/>
</dbReference>
<accession>A0A0S7C1G8</accession>
<organism evidence="1">
    <name type="scientific">Lentimicrobium saccharophilum</name>
    <dbReference type="NCBI Taxonomy" id="1678841"/>
    <lineage>
        <taxon>Bacteria</taxon>
        <taxon>Pseudomonadati</taxon>
        <taxon>Bacteroidota</taxon>
        <taxon>Bacteroidia</taxon>
        <taxon>Bacteroidales</taxon>
        <taxon>Lentimicrobiaceae</taxon>
        <taxon>Lentimicrobium</taxon>
    </lineage>
</organism>
<dbReference type="NCBIfam" id="TIGR04256">
    <property type="entry name" value="GxxExxY"/>
    <property type="match status" value="1"/>
</dbReference>
<dbReference type="RefSeq" id="WP_082189560.1">
    <property type="nucleotide sequence ID" value="NZ_DF968182.1"/>
</dbReference>
<dbReference type="EMBL" id="DF968182">
    <property type="protein sequence ID" value="GAP43873.1"/>
    <property type="molecule type" value="Genomic_DNA"/>
</dbReference>
<protein>
    <submittedName>
        <fullName evidence="1">GxxExxY protein</fullName>
    </submittedName>
</protein>
<dbReference type="Pfam" id="PF13366">
    <property type="entry name" value="PDDEXK_3"/>
    <property type="match status" value="1"/>
</dbReference>
<dbReference type="AlphaFoldDB" id="A0A0S7C1G8"/>
<dbReference type="InterPro" id="IPR026350">
    <property type="entry name" value="GxxExxY"/>
</dbReference>
<dbReference type="PATRIC" id="fig|1678841.3.peg.2271"/>
<reference evidence="1" key="1">
    <citation type="journal article" date="2015" name="Genome Announc.">
        <title>Draft Genome Sequence of Bacteroidales Strain TBC1, a Novel Isolate from a Methanogenic Wastewater Treatment System.</title>
        <authorList>
            <person name="Tourlousse D.M."/>
            <person name="Matsuura N."/>
            <person name="Sun L."/>
            <person name="Toyonaga M."/>
            <person name="Kuroda K."/>
            <person name="Ohashi A."/>
            <person name="Cruz R."/>
            <person name="Yamaguchi T."/>
            <person name="Sekiguchi Y."/>
        </authorList>
    </citation>
    <scope>NUCLEOTIDE SEQUENCE [LARGE SCALE GENOMIC DNA]</scope>
    <source>
        <strain evidence="1">TBC1</strain>
    </source>
</reference>
<name>A0A0S7C1G8_9BACT</name>
<keyword evidence="2" id="KW-1185">Reference proteome</keyword>
<evidence type="ECO:0000313" key="1">
    <source>
        <dbReference type="EMBL" id="GAP43873.1"/>
    </source>
</evidence>
<sequence>MSVNTENEKIKRSNYQPPDENTERIASLIVDAAYYVHINLGPGLLEKVYEVCFCHELKKRGLNFKRQIDIPIVYDNITFNEGLRLDVLVEDRIICELKALETINPLWEAQILSHLKLTNKKLGFLINFNVIKIKQGIRRFVV</sequence>
<proteinExistence type="predicted"/>
<gene>
    <name evidence="1" type="ORF">TBC1_112031</name>
</gene>